<proteinExistence type="predicted"/>
<reference evidence="1 2" key="1">
    <citation type="journal article" date="2019" name="Int. J. Syst. Evol. Microbiol.">
        <title>The Global Catalogue of Microorganisms (GCM) 10K type strain sequencing project: providing services to taxonomists for standard genome sequencing and annotation.</title>
        <authorList>
            <consortium name="The Broad Institute Genomics Platform"/>
            <consortium name="The Broad Institute Genome Sequencing Center for Infectious Disease"/>
            <person name="Wu L."/>
            <person name="Ma J."/>
        </authorList>
    </citation>
    <scope>NUCLEOTIDE SEQUENCE [LARGE SCALE GENOMIC DNA]</scope>
    <source>
        <strain evidence="1 2">GX26</strain>
    </source>
</reference>
<dbReference type="EMBL" id="JBHSXN010000004">
    <property type="protein sequence ID" value="MFC6954856.1"/>
    <property type="molecule type" value="Genomic_DNA"/>
</dbReference>
<evidence type="ECO:0000313" key="1">
    <source>
        <dbReference type="EMBL" id="MFC6954856.1"/>
    </source>
</evidence>
<name>A0ABD5VPS4_9EURY</name>
<comment type="caution">
    <text evidence="1">The sequence shown here is derived from an EMBL/GenBank/DDBJ whole genome shotgun (WGS) entry which is preliminary data.</text>
</comment>
<dbReference type="AlphaFoldDB" id="A0ABD5VPS4"/>
<dbReference type="Proteomes" id="UP001596395">
    <property type="component" value="Unassembled WGS sequence"/>
</dbReference>
<dbReference type="RefSeq" id="WP_336351799.1">
    <property type="nucleotide sequence ID" value="NZ_JAZAQL010000004.1"/>
</dbReference>
<gene>
    <name evidence="1" type="ORF">ACFQGB_18465</name>
</gene>
<sequence>MKHSADGLALQITKAARAADLVEERDTPDGKTPTYRAETRVHAFAGLLLVVDTERVPDDEEAELVAATARDTQTAYQSMTAKVQIAGNGYQLQLPPAADAGLRKGDRPALRIAPGVLVIANDDIDGRVRPTRVAEDLVTIRRDQAD</sequence>
<evidence type="ECO:0000313" key="2">
    <source>
        <dbReference type="Proteomes" id="UP001596395"/>
    </source>
</evidence>
<accession>A0ABD5VPS4</accession>
<organism evidence="1 2">
    <name type="scientific">Halorubellus litoreus</name>
    <dbReference type="NCBI Taxonomy" id="755308"/>
    <lineage>
        <taxon>Archaea</taxon>
        <taxon>Methanobacteriati</taxon>
        <taxon>Methanobacteriota</taxon>
        <taxon>Stenosarchaea group</taxon>
        <taxon>Halobacteria</taxon>
        <taxon>Halobacteriales</taxon>
        <taxon>Halorubellaceae</taxon>
        <taxon>Halorubellus</taxon>
    </lineage>
</organism>
<keyword evidence="2" id="KW-1185">Reference proteome</keyword>
<protein>
    <submittedName>
        <fullName evidence="1">Uncharacterized protein</fullName>
    </submittedName>
</protein>